<feature type="binding site" evidence="3">
    <location>
        <position position="51"/>
    </location>
    <ligand>
        <name>ATP</name>
        <dbReference type="ChEBI" id="CHEBI:30616"/>
    </ligand>
</feature>
<keyword evidence="5" id="KW-0418">Kinase</keyword>
<dbReference type="PROSITE" id="PS00108">
    <property type="entry name" value="PROTEIN_KINASE_ST"/>
    <property type="match status" value="1"/>
</dbReference>
<feature type="domain" description="Protein kinase" evidence="4">
    <location>
        <begin position="18"/>
        <end position="286"/>
    </location>
</feature>
<dbReference type="PANTHER" id="PTHR24347">
    <property type="entry name" value="SERINE/THREONINE-PROTEIN KINASE"/>
    <property type="match status" value="1"/>
</dbReference>
<reference evidence="5" key="1">
    <citation type="submission" date="2021-06" db="EMBL/GenBank/DDBJ databases">
        <title>Complete genome sequence of Nocardioides sp. G188.</title>
        <authorList>
            <person name="Im W.-T."/>
        </authorList>
    </citation>
    <scope>NUCLEOTIDE SEQUENCE</scope>
    <source>
        <strain evidence="5">G188</strain>
    </source>
</reference>
<organism evidence="5 6">
    <name type="scientific">Nocardioides panacis</name>
    <dbReference type="NCBI Taxonomy" id="2849501"/>
    <lineage>
        <taxon>Bacteria</taxon>
        <taxon>Bacillati</taxon>
        <taxon>Actinomycetota</taxon>
        <taxon>Actinomycetes</taxon>
        <taxon>Propionibacteriales</taxon>
        <taxon>Nocardioidaceae</taxon>
        <taxon>Nocardioides</taxon>
    </lineage>
</organism>
<dbReference type="GO" id="GO:0004672">
    <property type="term" value="F:protein kinase activity"/>
    <property type="evidence" value="ECO:0007669"/>
    <property type="project" value="InterPro"/>
</dbReference>
<dbReference type="GO" id="GO:0005524">
    <property type="term" value="F:ATP binding"/>
    <property type="evidence" value="ECO:0007669"/>
    <property type="project" value="UniProtKB-UniRule"/>
</dbReference>
<dbReference type="Proteomes" id="UP000683575">
    <property type="component" value="Chromosome"/>
</dbReference>
<dbReference type="PROSITE" id="PS00107">
    <property type="entry name" value="PROTEIN_KINASE_ATP"/>
    <property type="match status" value="1"/>
</dbReference>
<dbReference type="InterPro" id="IPR008271">
    <property type="entry name" value="Ser/Thr_kinase_AS"/>
</dbReference>
<accession>A0A975Y0A5</accession>
<keyword evidence="1 3" id="KW-0547">Nucleotide-binding</keyword>
<gene>
    <name evidence="5" type="ORF">KRR39_23660</name>
</gene>
<evidence type="ECO:0000256" key="3">
    <source>
        <dbReference type="PROSITE-ProRule" id="PRU10141"/>
    </source>
</evidence>
<keyword evidence="2 3" id="KW-0067">ATP-binding</keyword>
<dbReference type="Pfam" id="PF00069">
    <property type="entry name" value="Pkinase"/>
    <property type="match status" value="1"/>
</dbReference>
<dbReference type="PROSITE" id="PS50011">
    <property type="entry name" value="PROTEIN_KINASE_DOM"/>
    <property type="match status" value="1"/>
</dbReference>
<dbReference type="EMBL" id="CP077062">
    <property type="protein sequence ID" value="QWZ08272.1"/>
    <property type="molecule type" value="Genomic_DNA"/>
</dbReference>
<dbReference type="SMART" id="SM00220">
    <property type="entry name" value="S_TKc"/>
    <property type="match status" value="1"/>
</dbReference>
<evidence type="ECO:0000313" key="5">
    <source>
        <dbReference type="EMBL" id="QWZ08272.1"/>
    </source>
</evidence>
<sequence length="366" mass="40824">MPRMRVGETLHSDTGTPYLVVGPLGEGGFGEAYVGQQLSARGTPQRTVAIKVCQSLEDWHGEAYFGRLLQGDPRVVELLDAFVTATGRGQRQRRRHVLVFEHMDEGTVWDAVERDGLRWSEGKVRAEIRALLKLLRRMHGVWIIHRDIKPDNVYLRDGRLVLGDFGITKLALDQKGSDASKFQPDFAPRDLASSTLWGPAEDIFQVGLLAATLLSGEIWWNDLVSARAIAGLDADDAFKSWIWHATGARSKRYWHADDALDALSSLRRVDVAPGRAPRTLRDQPVVFSGRLDGLTRAQAMARARAVGAHPQTRLTDATTVVVVGRVGTSEGLKMFGVRERLRTGQPIRVINQEQFVRLTRRVRLRG</sequence>
<dbReference type="AlphaFoldDB" id="A0A975Y0A5"/>
<dbReference type="RefSeq" id="WP_216939781.1">
    <property type="nucleotide sequence ID" value="NZ_CP077062.1"/>
</dbReference>
<evidence type="ECO:0000259" key="4">
    <source>
        <dbReference type="PROSITE" id="PS50011"/>
    </source>
</evidence>
<dbReference type="KEGG" id="nps:KRR39_23660"/>
<keyword evidence="5" id="KW-0808">Transferase</keyword>
<protein>
    <submittedName>
        <fullName evidence="5">Protein kinase</fullName>
    </submittedName>
</protein>
<evidence type="ECO:0000313" key="6">
    <source>
        <dbReference type="Proteomes" id="UP000683575"/>
    </source>
</evidence>
<evidence type="ECO:0000256" key="1">
    <source>
        <dbReference type="ARBA" id="ARBA00022741"/>
    </source>
</evidence>
<keyword evidence="6" id="KW-1185">Reference proteome</keyword>
<evidence type="ECO:0000256" key="2">
    <source>
        <dbReference type="ARBA" id="ARBA00022840"/>
    </source>
</evidence>
<dbReference type="InterPro" id="IPR000719">
    <property type="entry name" value="Prot_kinase_dom"/>
</dbReference>
<name>A0A975Y0A5_9ACTN</name>
<dbReference type="InterPro" id="IPR017441">
    <property type="entry name" value="Protein_kinase_ATP_BS"/>
</dbReference>
<proteinExistence type="predicted"/>